<keyword evidence="7" id="KW-0472">Membrane</keyword>
<dbReference type="PANTHER" id="PTHR24039">
    <property type="entry name" value="FIBRILLIN-RELATED"/>
    <property type="match status" value="1"/>
</dbReference>
<feature type="region of interest" description="Disordered" evidence="6">
    <location>
        <begin position="920"/>
        <end position="951"/>
    </location>
</feature>
<feature type="region of interest" description="Disordered" evidence="6">
    <location>
        <begin position="1286"/>
        <end position="1306"/>
    </location>
</feature>
<dbReference type="InterPro" id="IPR000152">
    <property type="entry name" value="EGF-type_Asp/Asn_hydroxyl_site"/>
</dbReference>
<dbReference type="InterPro" id="IPR001881">
    <property type="entry name" value="EGF-like_Ca-bd_dom"/>
</dbReference>
<sequence length="3543" mass="372815">MNVQRTIVSARLLPVAYLLSLIAITSALSTVTGSSTKRDDWLSIHNQQIYSELTGTIRELTSNDNTDDTDTRFQPPLYAKNQNIQPIEEGYRLAGTEVLAHRLPISTKKDKSHELRKRDVLSNNSSMSTGPLQSKLSNEENDDGSLLSDANVNAWALSLSLVSPAFDGSGSEFETTSETVITDVTSASTLVQLTTLSPTEQSTDSTLTTNVSETISTTIPSVTTEVSGTVSATETTTATGSSETITSGQADTSETSSTAQTSVEQSTSETVAESSTLSSTTVVSVTENSSLQITTESSTEVTATESETEASIISTVTIPTTSSISVSSESTSETTSSTEPTMSTSYVETSTQSLQQQTTIFFLYFTPTSSSARKVRSVPVGSPTSSTLENEISNVLYGMNITCNDTCVQINQTNINPPDIEYLITLNVSLDVSERIALVNGLFMNNVSLNDSYLLTVRIIMNPNTSDFLNFTSVIPVCKECEYSFTGNCTTDNSSCVCYPNYQGQFCQDFVQPTSSYLSTTTTSGTSTTSTSSALISTITSTASTMETEISSQFVSTSVPSNETTETTLLATTATAEITSSSETIEVTETTGPTILNATTSTLSTIIITTEYDTTTATPEASTENISMTNIVTTEATSYTDTLSTTNFSETLGEITTVTTHITSMPTVSLSTTETASVTTAENITTMEFSTLEVSNTVVTHQASTSATSTLTASETIAASTYATSTPMVSSNATSFSNITVATELTTPLNTISTAETASSASSSIITSEAFISVGMSTIGTHTSSSTLIDTTTNSGTIQTGTFETSTPFVAFSSITSASEIPTSSANTGVMNSVVTTTVPSEASTANTTTIEAIETEASESPSSGTGSSSTALVSELATSTSTLTSTASITSTAASGTIATGTAAIFSTSSITTITATDTTRTVTSESSTLASTASTHSASEIPTSGANTDITGSVTATTVSGAVPAITSEASTSIGTSTSITGTTLTETFAFSPSTTVPISVTSIGTPSTTSAGGLSSSLSTSTNSEISLAMTNESPTSASTSNLTTPIVTPTASGTVATGAETSSLTSTLSSSASSSGPTRTIASEVSTPASTLTTTPAGTLETSTPATTSSSITSINIGSTNGISATTTNTIPSSSVNATITTSSAGIATVEVSTAAIESTTATTSELYLSSTQTGSTSSHSTTNTGITTASETTEPSTILTSFTFSTSPATSKDSSPSAPNTVLTSSITATPANTTTVLFSTETSTSYTPTLPDNTSNAITTANQSTLGSTTESASATISANSSSVTTEMPLSPSTSGISASTTSTGITMNTTLIGAITTQVSTNKIITTTDISSNTSTTTATTYPASTATNSTTTTSTTTTSVSTSTTSTTATTTDTASTTTSTTTTTVSTSTTSTTTTTTNTGSTTTTSTTTTTTDTATTTTSTTTTTVSASTTSTTTTTSDTGSTTTTSTTTTTTDTTSTTTSTTTTTVNTSTTSTTTTTSDTGSTTTTSTTTTTTDTASTTTSTTTTTVSTSTTSTTTTTTDTATTTTSTTTTTVGTSTTSTTTTTTDTATTTTSTTTTTVGTSTTSTTTTTTDTASTTTSTTTTTVSTSTTSTTTTTTDTATTTTSTTTTTVSTSTTSTTTTTTDTASTTTSTTTTTVSMSTTSTTTTTTDTASTTTSTTTTTVSTSTTSTTTTTTDTATTTTSTTTATVSVSTTSTATTTTDTGSTTTTSTITTTTDTASTTTSATITTSTSTVTSTTTSTSTSSILSSTTTMATSTSTTTVTTATTTTTTVARNCAWTNWVPIGNCSPSCGVAYQQVVRACVDSFSGQSCSSSDCGGGNATQNQLCVGSPPCETITATLTSSIRDPNLETFSYTLPNTMEFFGQSINRLWIANKGYVGLGAPFYGQTMTQSAFPQLAGQTIAAPFWADLSYDSTYSNITVSWFNSINASQSDASVYYPIIQRTISEACPTKSCSLNFAASRAVRIEWQNLFYQLPENNQSISLTFSAFLIDTYETSTSSYPILRSYLSFDYSNLTSNLGSLRPFVGFRGGSSLSQVLNDPSYKQNAAFLKQASHKSFYIGGRFLTQCEVSYLQEAAYNALNPSENLNDIINNPRIPCPCTLSQAQNDRRFNALQSETIFEWSQSIVCYGPMVINRIRVGGISKSLRAQTCCYKRNTGVLLTSGDFAGSVLSNPNVLFRSFPWQRRSQFHDQCCSPVFFYGPSVNDPCRLYYQIHPTSSCSGYEQPGSSSGVGDPHIDTIDNGRYTCHVQGLFVLAQTTTAAKQIAQANLNNINVSDSSLIYPEDLFYIYVRSASIAPALPYVERMQGSASIFSSYIIGAANYTFVISNLNGKFGFTASNSLQNISLTDVLANNLNYDSANTTNVDDIYMYRVRQMGVSVSNTTVPQLTFALWSGLSIQCQITAENLECILLLPDKYRSLVEGLAGNFNGMYGDDLVNRRTNQTISILSANNQSAAVNDVDVLNACLSWRAPNDTTANITNPILPSTLVNWYYNNASSVLTTLNSHLSQSEVNQTCSSNFECVHDYIVRINPITSGATALLLDSYRDSRATFAETVPTVNISSTVQIPLPYYTQNRTYSLPISISGASSTLVTISRNGTIQNSAFQGSSIDILIPSTTDTYVDVSLTITYGTNSTIIQYLNIIACLCINSSYCNYAQTTIISENYAVASCDCPDQYDGIFCQLSYDGCNSTSACRINWNNGTQCIPLSPAQQLAQNQSYICNGTCSAGYKTRNQYTCEDENECQTNSSRCGNGTCVNLIGSFTCDCLSGYRFESGTCVAINNCIEPYTNGTYSSPCNESQECVYSNGHYTCSCSLVFNTTGTCVYNASLCVNDTCTSNVDNNTISCLHGTVKENNTCIPWCQSTCPGFCELVNGLYQCNCMKQAGLQYSIDGKQCIPCENLNYGYGCNETCLCNFGTCNANATSANESCTCDPGYEPPFCSKQIDQCANNTVNTTQKDCLTDPSTGRAVLICAVGYQLNSTSNYCTDINECSSDLNQCNVGVSVCVNTIGSYQCNCLTGYQLINNSCVDINECATGANNCSSYSNTYCANIQGSFECRCNYNYSLGGDYTQQYGNAISSNSSCLPTDYSVYCENQCEAPANCSAITGRCECPSSNYKLVDSALDETRQTCQCPNHPFTYYNGSDCVNATGQTWLLLFFKLKASSRVISIDTPASSSIQTNISYILSGMNITCNGSCINLYDTQDASPPNLELMVTLNVLLNVTQRINLVNALFDDNVVYNDSYSLSLIKIIMNPATNTLVNVTAPEPACRECVYTGVGVCWDNQTSCTCFSGYEGYLCRVTTVTPTLGSSSSGTNWTVIVAVVSAIAGLLLIIALAMCVFYFIKNRQPSDRDVKVPVQRPQFVIPRAHIPTMGTGSRALNTWDAFSLDNTYDEQYVDASDSFPSSSSTTYNTTYRANGQRPEADFGIFDELENRIPMSKGHIPRPQMVNILGTLNSLPSNERFDEPSGAESTFSDSRELDDIELVTDMLDDMTKDDDMEDEFVEALNPNLAIPRLALQPENHSSGWFPFFRNS</sequence>
<keyword evidence="2 8" id="KW-0732">Signal</keyword>
<protein>
    <recommendedName>
        <fullName evidence="9">EGF-like domain-containing protein</fullName>
    </recommendedName>
</protein>
<feature type="compositionally biased region" description="Basic and acidic residues" evidence="6">
    <location>
        <begin position="109"/>
        <end position="120"/>
    </location>
</feature>
<dbReference type="Proteomes" id="UP000663852">
    <property type="component" value="Unassembled WGS sequence"/>
</dbReference>
<dbReference type="PANTHER" id="PTHR24039:SF52">
    <property type="entry name" value="EGF-LIKE DOMAIN-CONTAINING PROTEIN"/>
    <property type="match status" value="1"/>
</dbReference>
<dbReference type="InterPro" id="IPR049883">
    <property type="entry name" value="NOTCH1_EGF-like"/>
</dbReference>
<dbReference type="SUPFAM" id="SSF57196">
    <property type="entry name" value="EGF/Laminin"/>
    <property type="match status" value="1"/>
</dbReference>
<dbReference type="FunFam" id="2.10.25.10:FF:000038">
    <property type="entry name" value="Fibrillin 2"/>
    <property type="match status" value="1"/>
</dbReference>
<evidence type="ECO:0000256" key="7">
    <source>
        <dbReference type="SAM" id="Phobius"/>
    </source>
</evidence>
<dbReference type="PROSITE" id="PS01187">
    <property type="entry name" value="EGF_CA"/>
    <property type="match status" value="2"/>
</dbReference>
<feature type="compositionally biased region" description="Polar residues" evidence="6">
    <location>
        <begin position="942"/>
        <end position="951"/>
    </location>
</feature>
<evidence type="ECO:0000256" key="4">
    <source>
        <dbReference type="ARBA" id="ARBA00023157"/>
    </source>
</evidence>
<dbReference type="CDD" id="cd00054">
    <property type="entry name" value="EGF_CA"/>
    <property type="match status" value="2"/>
</dbReference>
<feature type="compositionally biased region" description="Polar residues" evidence="6">
    <location>
        <begin position="121"/>
        <end position="136"/>
    </location>
</feature>
<feature type="chain" id="PRO_5032295170" description="EGF-like domain-containing protein" evidence="8">
    <location>
        <begin position="28"/>
        <end position="3543"/>
    </location>
</feature>
<dbReference type="PROSITE" id="PS00010">
    <property type="entry name" value="ASX_HYDROXYL"/>
    <property type="match status" value="2"/>
</dbReference>
<keyword evidence="7" id="KW-1133">Transmembrane helix</keyword>
<evidence type="ECO:0000256" key="6">
    <source>
        <dbReference type="SAM" id="MobiDB-lite"/>
    </source>
</evidence>
<feature type="region of interest" description="Disordered" evidence="6">
    <location>
        <begin position="1438"/>
        <end position="1688"/>
    </location>
</feature>
<dbReference type="InterPro" id="IPR018097">
    <property type="entry name" value="EGF_Ca-bd_CS"/>
</dbReference>
<dbReference type="PROSITE" id="PS00022">
    <property type="entry name" value="EGF_1"/>
    <property type="match status" value="1"/>
</dbReference>
<evidence type="ECO:0000256" key="3">
    <source>
        <dbReference type="ARBA" id="ARBA00022737"/>
    </source>
</evidence>
<feature type="region of interest" description="Disordered" evidence="6">
    <location>
        <begin position="109"/>
        <end position="144"/>
    </location>
</feature>
<keyword evidence="3" id="KW-0677">Repeat</keyword>
<dbReference type="GO" id="GO:0005509">
    <property type="term" value="F:calcium ion binding"/>
    <property type="evidence" value="ECO:0007669"/>
    <property type="project" value="InterPro"/>
</dbReference>
<dbReference type="EMBL" id="CAJNOJ010000026">
    <property type="protein sequence ID" value="CAF0869114.1"/>
    <property type="molecule type" value="Genomic_DNA"/>
</dbReference>
<feature type="region of interest" description="Disordered" evidence="6">
    <location>
        <begin position="1035"/>
        <end position="1132"/>
    </location>
</feature>
<dbReference type="Gene3D" id="2.10.25.10">
    <property type="entry name" value="Laminin"/>
    <property type="match status" value="3"/>
</dbReference>
<feature type="compositionally biased region" description="Low complexity" evidence="6">
    <location>
        <begin position="920"/>
        <end position="941"/>
    </location>
</feature>
<keyword evidence="1 5" id="KW-0245">EGF-like domain</keyword>
<organism evidence="10 11">
    <name type="scientific">Adineta ricciae</name>
    <name type="common">Rotifer</name>
    <dbReference type="NCBI Taxonomy" id="249248"/>
    <lineage>
        <taxon>Eukaryota</taxon>
        <taxon>Metazoa</taxon>
        <taxon>Spiralia</taxon>
        <taxon>Gnathifera</taxon>
        <taxon>Rotifera</taxon>
        <taxon>Eurotatoria</taxon>
        <taxon>Bdelloidea</taxon>
        <taxon>Adinetida</taxon>
        <taxon>Adinetidae</taxon>
        <taxon>Adineta</taxon>
    </lineage>
</organism>
<feature type="signal peptide" evidence="8">
    <location>
        <begin position="1"/>
        <end position="27"/>
    </location>
</feature>
<feature type="compositionally biased region" description="Polar residues" evidence="6">
    <location>
        <begin position="1080"/>
        <end position="1089"/>
    </location>
</feature>
<proteinExistence type="predicted"/>
<dbReference type="SUPFAM" id="SSF57184">
    <property type="entry name" value="Growth factor receptor domain"/>
    <property type="match status" value="1"/>
</dbReference>
<feature type="compositionally biased region" description="Polar residues" evidence="6">
    <location>
        <begin position="1035"/>
        <end position="1059"/>
    </location>
</feature>
<feature type="region of interest" description="Disordered" evidence="6">
    <location>
        <begin position="225"/>
        <end position="342"/>
    </location>
</feature>
<dbReference type="InterPro" id="IPR009030">
    <property type="entry name" value="Growth_fac_rcpt_cys_sf"/>
</dbReference>
<evidence type="ECO:0000313" key="10">
    <source>
        <dbReference type="EMBL" id="CAF0869114.1"/>
    </source>
</evidence>
<dbReference type="PROSITE" id="PS01186">
    <property type="entry name" value="EGF_2"/>
    <property type="match status" value="3"/>
</dbReference>
<evidence type="ECO:0000256" key="2">
    <source>
        <dbReference type="ARBA" id="ARBA00022729"/>
    </source>
</evidence>
<evidence type="ECO:0000256" key="8">
    <source>
        <dbReference type="SAM" id="SignalP"/>
    </source>
</evidence>
<dbReference type="PROSITE" id="PS50026">
    <property type="entry name" value="EGF_3"/>
    <property type="match status" value="2"/>
</dbReference>
<dbReference type="SMART" id="SM00181">
    <property type="entry name" value="EGF"/>
    <property type="match status" value="9"/>
</dbReference>
<accession>A0A813XSA0</accession>
<feature type="transmembrane region" description="Helical" evidence="7">
    <location>
        <begin position="3326"/>
        <end position="3353"/>
    </location>
</feature>
<evidence type="ECO:0000256" key="1">
    <source>
        <dbReference type="ARBA" id="ARBA00022536"/>
    </source>
</evidence>
<dbReference type="InterPro" id="IPR000742">
    <property type="entry name" value="EGF"/>
</dbReference>
<feature type="domain" description="EGF-like" evidence="9">
    <location>
        <begin position="2997"/>
        <end position="3038"/>
    </location>
</feature>
<feature type="region of interest" description="Disordered" evidence="6">
    <location>
        <begin position="1176"/>
        <end position="1199"/>
    </location>
</feature>
<name>A0A813XSA0_ADIRI</name>
<comment type="caution">
    <text evidence="10">The sequence shown here is derived from an EMBL/GenBank/DDBJ whole genome shotgun (WGS) entry which is preliminary data.</text>
</comment>
<dbReference type="Pfam" id="PF07645">
    <property type="entry name" value="EGF_CA"/>
    <property type="match status" value="3"/>
</dbReference>
<feature type="compositionally biased region" description="Low complexity" evidence="6">
    <location>
        <begin position="1090"/>
        <end position="1129"/>
    </location>
</feature>
<keyword evidence="4" id="KW-1015">Disulfide bond</keyword>
<dbReference type="OrthoDB" id="4062651at2759"/>
<dbReference type="SMART" id="SM00179">
    <property type="entry name" value="EGF_CA"/>
    <property type="match status" value="3"/>
</dbReference>
<feature type="region of interest" description="Disordered" evidence="6">
    <location>
        <begin position="1341"/>
        <end position="1426"/>
    </location>
</feature>
<feature type="compositionally biased region" description="Low complexity" evidence="6">
    <location>
        <begin position="1065"/>
        <end position="1079"/>
    </location>
</feature>
<evidence type="ECO:0000256" key="5">
    <source>
        <dbReference type="PROSITE-ProRule" id="PRU00076"/>
    </source>
</evidence>
<keyword evidence="7" id="KW-0812">Transmembrane</keyword>
<evidence type="ECO:0000259" key="9">
    <source>
        <dbReference type="PROSITE" id="PS50026"/>
    </source>
</evidence>
<gene>
    <name evidence="10" type="ORF">EDS130_LOCUS8195</name>
</gene>
<comment type="caution">
    <text evidence="5">Lacks conserved residue(s) required for the propagation of feature annotation.</text>
</comment>
<evidence type="ECO:0000313" key="11">
    <source>
        <dbReference type="Proteomes" id="UP000663852"/>
    </source>
</evidence>
<feature type="domain" description="EGF-like" evidence="9">
    <location>
        <begin position="2749"/>
        <end position="2788"/>
    </location>
</feature>
<reference evidence="10" key="1">
    <citation type="submission" date="2021-02" db="EMBL/GenBank/DDBJ databases">
        <authorList>
            <person name="Nowell W R."/>
        </authorList>
    </citation>
    <scope>NUCLEOTIDE SEQUENCE</scope>
</reference>